<dbReference type="PANTHER" id="PTHR23416">
    <property type="entry name" value="SIALIC ACID SYNTHASE-RELATED"/>
    <property type="match status" value="1"/>
</dbReference>
<evidence type="ECO:0000259" key="8">
    <source>
        <dbReference type="SMART" id="SM01266"/>
    </source>
</evidence>
<dbReference type="InterPro" id="IPR018357">
    <property type="entry name" value="Hexapep_transf_CS"/>
</dbReference>
<reference evidence="9 10" key="1">
    <citation type="submission" date="2018-10" db="EMBL/GenBank/DDBJ databases">
        <title>Histidinibacterium lentulum gen. nov., sp. nov., a marine bacterium from the culture broth of Picochlorum sp. 122.</title>
        <authorList>
            <person name="Wang G."/>
        </authorList>
    </citation>
    <scope>NUCLEOTIDE SEQUENCE [LARGE SCALE GENOMIC DNA]</scope>
    <source>
        <strain evidence="9 10">B17</strain>
    </source>
</reference>
<dbReference type="GO" id="GO:0008374">
    <property type="term" value="F:O-acyltransferase activity"/>
    <property type="evidence" value="ECO:0007669"/>
    <property type="project" value="TreeGrafter"/>
</dbReference>
<keyword evidence="4" id="KW-0677">Repeat</keyword>
<evidence type="ECO:0000313" key="10">
    <source>
        <dbReference type="Proteomes" id="UP000268016"/>
    </source>
</evidence>
<dbReference type="PANTHER" id="PTHR23416:SF23">
    <property type="entry name" value="ACETYLTRANSFERASE C18B11.09C-RELATED"/>
    <property type="match status" value="1"/>
</dbReference>
<comment type="function">
    <text evidence="6">Acetyltransferase implicated in the O-acetylation of Nod factors.</text>
</comment>
<dbReference type="InterPro" id="IPR011004">
    <property type="entry name" value="Trimer_LpxA-like_sf"/>
</dbReference>
<dbReference type="InterPro" id="IPR001451">
    <property type="entry name" value="Hexapep"/>
</dbReference>
<gene>
    <name evidence="9" type="ORF">EAT49_02420</name>
</gene>
<dbReference type="AlphaFoldDB" id="A0A3N2RA20"/>
<accession>A0A3N2RA20</accession>
<feature type="domain" description="Maltose/galactoside acetyltransferase" evidence="8">
    <location>
        <begin position="12"/>
        <end position="66"/>
    </location>
</feature>
<evidence type="ECO:0000256" key="2">
    <source>
        <dbReference type="ARBA" id="ARBA00022458"/>
    </source>
</evidence>
<evidence type="ECO:0000256" key="4">
    <source>
        <dbReference type="ARBA" id="ARBA00022737"/>
    </source>
</evidence>
<proteinExistence type="inferred from homology"/>
<keyword evidence="2" id="KW-0536">Nodulation</keyword>
<dbReference type="InterPro" id="IPR051159">
    <property type="entry name" value="Hexapeptide_acetyltransf"/>
</dbReference>
<evidence type="ECO:0000256" key="1">
    <source>
        <dbReference type="ARBA" id="ARBA00007274"/>
    </source>
</evidence>
<dbReference type="GO" id="GO:0005829">
    <property type="term" value="C:cytosol"/>
    <property type="evidence" value="ECO:0007669"/>
    <property type="project" value="TreeGrafter"/>
</dbReference>
<dbReference type="Pfam" id="PF00132">
    <property type="entry name" value="Hexapep"/>
    <property type="match status" value="1"/>
</dbReference>
<dbReference type="CDD" id="cd03357">
    <property type="entry name" value="LbH_MAT_GAT"/>
    <property type="match status" value="1"/>
</dbReference>
<protein>
    <recommendedName>
        <fullName evidence="7">Nodulation protein L</fullName>
    </recommendedName>
</protein>
<name>A0A3N2RA20_9RHOB</name>
<dbReference type="SMART" id="SM01266">
    <property type="entry name" value="Mac"/>
    <property type="match status" value="1"/>
</dbReference>
<dbReference type="Gene3D" id="2.160.10.10">
    <property type="entry name" value="Hexapeptide repeat proteins"/>
    <property type="match status" value="1"/>
</dbReference>
<evidence type="ECO:0000256" key="6">
    <source>
        <dbReference type="ARBA" id="ARBA00055587"/>
    </source>
</evidence>
<evidence type="ECO:0000256" key="3">
    <source>
        <dbReference type="ARBA" id="ARBA00022679"/>
    </source>
</evidence>
<keyword evidence="5" id="KW-0012">Acyltransferase</keyword>
<dbReference type="Proteomes" id="UP000268016">
    <property type="component" value="Unassembled WGS sequence"/>
</dbReference>
<comment type="similarity">
    <text evidence="1">Belongs to the transferase hexapeptide repeat family.</text>
</comment>
<evidence type="ECO:0000313" key="9">
    <source>
        <dbReference type="EMBL" id="ROU04263.1"/>
    </source>
</evidence>
<dbReference type="EMBL" id="RDRB01000001">
    <property type="protein sequence ID" value="ROU04263.1"/>
    <property type="molecule type" value="Genomic_DNA"/>
</dbReference>
<dbReference type="Pfam" id="PF12464">
    <property type="entry name" value="Mac"/>
    <property type="match status" value="1"/>
</dbReference>
<comment type="caution">
    <text evidence="9">The sequence shown here is derived from an EMBL/GenBank/DDBJ whole genome shotgun (WGS) entry which is preliminary data.</text>
</comment>
<sequence>MTPNRSPPVTEMEKMIAGDLYRPGDPELVAARKRGQSLAAAYNATRYGDEAARRALLAELLGSGGDSVVIRPPFHVDYGINIHFGPDCFLNFGVVCLDVCPIHVGRGTQIGPYTQLISADHPRDPEIRRQGLENGRPIHIGENVWIGASVLILPGVTIGEDAVIGGGAVVTRDVAPGAIVAGNPARPLRG</sequence>
<evidence type="ECO:0000256" key="5">
    <source>
        <dbReference type="ARBA" id="ARBA00023315"/>
    </source>
</evidence>
<evidence type="ECO:0000256" key="7">
    <source>
        <dbReference type="ARBA" id="ARBA00067695"/>
    </source>
</evidence>
<dbReference type="SUPFAM" id="SSF51161">
    <property type="entry name" value="Trimeric LpxA-like enzymes"/>
    <property type="match status" value="1"/>
</dbReference>
<keyword evidence="10" id="KW-1185">Reference proteome</keyword>
<dbReference type="FunFam" id="2.160.10.10:FF:000025">
    <property type="entry name" value="Hexapeptide-repeat containing-acetyltransferase"/>
    <property type="match status" value="1"/>
</dbReference>
<dbReference type="GO" id="GO:0016407">
    <property type="term" value="F:acetyltransferase activity"/>
    <property type="evidence" value="ECO:0007669"/>
    <property type="project" value="InterPro"/>
</dbReference>
<organism evidence="9 10">
    <name type="scientific">Histidinibacterium lentulum</name>
    <dbReference type="NCBI Taxonomy" id="2480588"/>
    <lineage>
        <taxon>Bacteria</taxon>
        <taxon>Pseudomonadati</taxon>
        <taxon>Pseudomonadota</taxon>
        <taxon>Alphaproteobacteria</taxon>
        <taxon>Rhodobacterales</taxon>
        <taxon>Paracoccaceae</taxon>
        <taxon>Histidinibacterium</taxon>
    </lineage>
</organism>
<dbReference type="InterPro" id="IPR024688">
    <property type="entry name" value="Mac_dom"/>
</dbReference>
<dbReference type="PROSITE" id="PS00101">
    <property type="entry name" value="HEXAPEP_TRANSFERASES"/>
    <property type="match status" value="1"/>
</dbReference>
<dbReference type="OrthoDB" id="9815592at2"/>
<keyword evidence="3 9" id="KW-0808">Transferase</keyword>